<reference evidence="2 3" key="1">
    <citation type="submission" date="2024-04" db="EMBL/GenBank/DDBJ databases">
        <authorList>
            <person name="Rising A."/>
            <person name="Reimegard J."/>
            <person name="Sonavane S."/>
            <person name="Akerstrom W."/>
            <person name="Nylinder S."/>
            <person name="Hedman E."/>
            <person name="Kallberg Y."/>
        </authorList>
    </citation>
    <scope>NUCLEOTIDE SEQUENCE [LARGE SCALE GENOMIC DNA]</scope>
</reference>
<evidence type="ECO:0008006" key="4">
    <source>
        <dbReference type="Google" id="ProtNLM"/>
    </source>
</evidence>
<sequence length="157" mass="18833">MERKSKKELLIVVEEQRQNLLKYKTRLHDIVESYKNLLREKETLENSIKTLTEVSDATKIENEPQSTDNENQSDEKISLEKRNDQCLQQLRSSLGALTIEKSRIENELRADRKKILQQKEEAEKSFLEKEKTWLIEKEKYEHQILEFRVDSRKTKRD</sequence>
<dbReference type="Proteomes" id="UP001497382">
    <property type="component" value="Unassembled WGS sequence"/>
</dbReference>
<dbReference type="EMBL" id="CAXIEN010000029">
    <property type="protein sequence ID" value="CAL1267656.1"/>
    <property type="molecule type" value="Genomic_DNA"/>
</dbReference>
<accession>A0AAV1Z8E1</accession>
<name>A0AAV1Z8E1_9ARAC</name>
<feature type="non-terminal residue" evidence="2">
    <location>
        <position position="157"/>
    </location>
</feature>
<evidence type="ECO:0000256" key="1">
    <source>
        <dbReference type="SAM" id="MobiDB-lite"/>
    </source>
</evidence>
<dbReference type="AlphaFoldDB" id="A0AAV1Z8E1"/>
<organism evidence="2 3">
    <name type="scientific">Larinioides sclopetarius</name>
    <dbReference type="NCBI Taxonomy" id="280406"/>
    <lineage>
        <taxon>Eukaryota</taxon>
        <taxon>Metazoa</taxon>
        <taxon>Ecdysozoa</taxon>
        <taxon>Arthropoda</taxon>
        <taxon>Chelicerata</taxon>
        <taxon>Arachnida</taxon>
        <taxon>Araneae</taxon>
        <taxon>Araneomorphae</taxon>
        <taxon>Entelegynae</taxon>
        <taxon>Araneoidea</taxon>
        <taxon>Araneidae</taxon>
        <taxon>Larinioides</taxon>
    </lineage>
</organism>
<keyword evidence="3" id="KW-1185">Reference proteome</keyword>
<feature type="region of interest" description="Disordered" evidence="1">
    <location>
        <begin position="55"/>
        <end position="80"/>
    </location>
</feature>
<evidence type="ECO:0000313" key="2">
    <source>
        <dbReference type="EMBL" id="CAL1267656.1"/>
    </source>
</evidence>
<comment type="caution">
    <text evidence="2">The sequence shown here is derived from an EMBL/GenBank/DDBJ whole genome shotgun (WGS) entry which is preliminary data.</text>
</comment>
<proteinExistence type="predicted"/>
<protein>
    <recommendedName>
        <fullName evidence="4">Flagellar FliJ protein</fullName>
    </recommendedName>
</protein>
<gene>
    <name evidence="2" type="ORF">LARSCL_LOCUS3796</name>
</gene>
<evidence type="ECO:0000313" key="3">
    <source>
        <dbReference type="Proteomes" id="UP001497382"/>
    </source>
</evidence>